<dbReference type="Pfam" id="PF13377">
    <property type="entry name" value="Peripla_BP_3"/>
    <property type="match status" value="1"/>
</dbReference>
<dbReference type="CDD" id="cd01392">
    <property type="entry name" value="HTH_LacI"/>
    <property type="match status" value="1"/>
</dbReference>
<keyword evidence="3" id="KW-0804">Transcription</keyword>
<feature type="domain" description="HTH lacI-type" evidence="4">
    <location>
        <begin position="2"/>
        <end position="56"/>
    </location>
</feature>
<dbReference type="Proteomes" id="UP001301442">
    <property type="component" value="Chromosome"/>
</dbReference>
<keyword evidence="6" id="KW-1185">Reference proteome</keyword>
<dbReference type="PROSITE" id="PS50932">
    <property type="entry name" value="HTH_LACI_2"/>
    <property type="match status" value="1"/>
</dbReference>
<dbReference type="Gene3D" id="1.10.260.40">
    <property type="entry name" value="lambda repressor-like DNA-binding domains"/>
    <property type="match status" value="1"/>
</dbReference>
<evidence type="ECO:0000256" key="3">
    <source>
        <dbReference type="ARBA" id="ARBA00023163"/>
    </source>
</evidence>
<dbReference type="SMART" id="SM00354">
    <property type="entry name" value="HTH_LACI"/>
    <property type="match status" value="1"/>
</dbReference>
<dbReference type="InterPro" id="IPR046335">
    <property type="entry name" value="LacI/GalR-like_sensor"/>
</dbReference>
<sequence length="332" mass="36616">MATIYEVSELAGVSLATVSRVMNNNAKVSEKTRTKVLDAMETLGYRPNAIAQSLASNRTNSVGVLVSELHGGFFGFIMDGIENELRLANKHIIITTGHSDEAQEKSAIEFLISRKCDALILLTDSVPDDYLISISKTIPTVLVNRKVERISENCISLNNEQGGYLATKALIENGHKHIAYIAGPDWKVDSHDRLLGHQRALKEHGISYQPELFFQGDFNEDTGFDGFNELTKAKLTFTALACGNDEMASGAMKAARKQGLDLPQDLSIVGFDNNMFASYLYPELTTVDNSAYLMGKMATDIILKSVYKQDDIAIKNVFEPKLVKRNSIKVLS</sequence>
<dbReference type="CDD" id="cd06270">
    <property type="entry name" value="PBP1_GalS-like"/>
    <property type="match status" value="1"/>
</dbReference>
<dbReference type="Gene3D" id="3.40.50.2300">
    <property type="match status" value="2"/>
</dbReference>
<reference evidence="5 6" key="1">
    <citation type="submission" date="2023-09" db="EMBL/GenBank/DDBJ databases">
        <authorList>
            <person name="Qi X."/>
        </authorList>
    </citation>
    <scope>NUCLEOTIDE SEQUENCE [LARGE SCALE GENOMIC DNA]</scope>
    <source>
        <strain evidence="5 6">S1-1</strain>
    </source>
</reference>
<evidence type="ECO:0000313" key="6">
    <source>
        <dbReference type="Proteomes" id="UP001301442"/>
    </source>
</evidence>
<dbReference type="SUPFAM" id="SSF47413">
    <property type="entry name" value="lambda repressor-like DNA-binding domains"/>
    <property type="match status" value="1"/>
</dbReference>
<gene>
    <name evidence="5" type="ORF">RI844_18145</name>
</gene>
<dbReference type="GO" id="GO:0003677">
    <property type="term" value="F:DNA binding"/>
    <property type="evidence" value="ECO:0007669"/>
    <property type="project" value="UniProtKB-KW"/>
</dbReference>
<evidence type="ECO:0000313" key="5">
    <source>
        <dbReference type="EMBL" id="WOH37260.1"/>
    </source>
</evidence>
<evidence type="ECO:0000256" key="1">
    <source>
        <dbReference type="ARBA" id="ARBA00023015"/>
    </source>
</evidence>
<dbReference type="InterPro" id="IPR010982">
    <property type="entry name" value="Lambda_DNA-bd_dom_sf"/>
</dbReference>
<dbReference type="PANTHER" id="PTHR30146:SF109">
    <property type="entry name" value="HTH-TYPE TRANSCRIPTIONAL REGULATOR GALS"/>
    <property type="match status" value="1"/>
</dbReference>
<accession>A0ABZ0GNG1</accession>
<proteinExistence type="predicted"/>
<dbReference type="PANTHER" id="PTHR30146">
    <property type="entry name" value="LACI-RELATED TRANSCRIPTIONAL REPRESSOR"/>
    <property type="match status" value="1"/>
</dbReference>
<dbReference type="InterPro" id="IPR028082">
    <property type="entry name" value="Peripla_BP_I"/>
</dbReference>
<evidence type="ECO:0000259" key="4">
    <source>
        <dbReference type="PROSITE" id="PS50932"/>
    </source>
</evidence>
<keyword evidence="1" id="KW-0805">Transcription regulation</keyword>
<dbReference type="InterPro" id="IPR000843">
    <property type="entry name" value="HTH_LacI"/>
</dbReference>
<evidence type="ECO:0000256" key="2">
    <source>
        <dbReference type="ARBA" id="ARBA00023125"/>
    </source>
</evidence>
<keyword evidence="2 5" id="KW-0238">DNA-binding</keyword>
<protein>
    <submittedName>
        <fullName evidence="5">LacI family DNA-binding transcriptional regulator</fullName>
    </submittedName>
</protein>
<dbReference type="SUPFAM" id="SSF53822">
    <property type="entry name" value="Periplasmic binding protein-like I"/>
    <property type="match status" value="1"/>
</dbReference>
<dbReference type="RefSeq" id="WP_348396051.1">
    <property type="nucleotide sequence ID" value="NZ_CP136600.1"/>
</dbReference>
<name>A0ABZ0GNG1_9GAMM</name>
<dbReference type="Pfam" id="PF00356">
    <property type="entry name" value="LacI"/>
    <property type="match status" value="1"/>
</dbReference>
<organism evidence="5 6">
    <name type="scientific">Thalassotalea fonticola</name>
    <dbReference type="NCBI Taxonomy" id="3065649"/>
    <lineage>
        <taxon>Bacteria</taxon>
        <taxon>Pseudomonadati</taxon>
        <taxon>Pseudomonadota</taxon>
        <taxon>Gammaproteobacteria</taxon>
        <taxon>Alteromonadales</taxon>
        <taxon>Colwelliaceae</taxon>
        <taxon>Thalassotalea</taxon>
    </lineage>
</organism>
<dbReference type="EMBL" id="CP136600">
    <property type="protein sequence ID" value="WOH37260.1"/>
    <property type="molecule type" value="Genomic_DNA"/>
</dbReference>